<sequence>MHILHQNKIKQNQLIQNNDFHNFER</sequence>
<organism evidence="1">
    <name type="scientific">Rhizophora mucronata</name>
    <name type="common">Asiatic mangrove</name>
    <dbReference type="NCBI Taxonomy" id="61149"/>
    <lineage>
        <taxon>Eukaryota</taxon>
        <taxon>Viridiplantae</taxon>
        <taxon>Streptophyta</taxon>
        <taxon>Embryophyta</taxon>
        <taxon>Tracheophyta</taxon>
        <taxon>Spermatophyta</taxon>
        <taxon>Magnoliopsida</taxon>
        <taxon>eudicotyledons</taxon>
        <taxon>Gunneridae</taxon>
        <taxon>Pentapetalae</taxon>
        <taxon>rosids</taxon>
        <taxon>fabids</taxon>
        <taxon>Malpighiales</taxon>
        <taxon>Rhizophoraceae</taxon>
        <taxon>Rhizophora</taxon>
    </lineage>
</organism>
<reference evidence="1" key="1">
    <citation type="submission" date="2018-02" db="EMBL/GenBank/DDBJ databases">
        <title>Rhizophora mucronata_Transcriptome.</title>
        <authorList>
            <person name="Meera S.P."/>
            <person name="Sreeshan A."/>
            <person name="Augustine A."/>
        </authorList>
    </citation>
    <scope>NUCLEOTIDE SEQUENCE</scope>
    <source>
        <tissue evidence="1">Leaf</tissue>
    </source>
</reference>
<evidence type="ECO:0000313" key="1">
    <source>
        <dbReference type="EMBL" id="MBX44681.1"/>
    </source>
</evidence>
<proteinExistence type="predicted"/>
<protein>
    <submittedName>
        <fullName evidence="1">Uncharacterized protein</fullName>
    </submittedName>
</protein>
<accession>A0A2P2NQJ4</accession>
<name>A0A2P2NQJ4_RHIMU</name>
<dbReference type="EMBL" id="GGEC01064197">
    <property type="protein sequence ID" value="MBX44681.1"/>
    <property type="molecule type" value="Transcribed_RNA"/>
</dbReference>
<dbReference type="AlphaFoldDB" id="A0A2P2NQJ4"/>